<evidence type="ECO:0000313" key="5">
    <source>
        <dbReference type="EMBL" id="KAJ9128998.1"/>
    </source>
</evidence>
<dbReference type="InterPro" id="IPR001841">
    <property type="entry name" value="Znf_RING"/>
</dbReference>
<dbReference type="InterPro" id="IPR036465">
    <property type="entry name" value="vWFA_dom_sf"/>
</dbReference>
<protein>
    <recommendedName>
        <fullName evidence="7">RING-type domain-containing protein</fullName>
    </recommendedName>
</protein>
<dbReference type="SMART" id="SM00184">
    <property type="entry name" value="RING"/>
    <property type="match status" value="1"/>
</dbReference>
<gene>
    <name evidence="5" type="ORF">P3X46_034244</name>
</gene>
<reference evidence="5 6" key="1">
    <citation type="journal article" date="2023" name="Plant Biotechnol. J.">
        <title>Chromosome-level wild Hevea brasiliensis genome provides new tools for genomic-assisted breeding and valuable loci to elevate rubber yield.</title>
        <authorList>
            <person name="Cheng H."/>
            <person name="Song X."/>
            <person name="Hu Y."/>
            <person name="Wu T."/>
            <person name="Yang Q."/>
            <person name="An Z."/>
            <person name="Feng S."/>
            <person name="Deng Z."/>
            <person name="Wu W."/>
            <person name="Zeng X."/>
            <person name="Tu M."/>
            <person name="Wang X."/>
            <person name="Huang H."/>
        </authorList>
    </citation>
    <scope>NUCLEOTIDE SEQUENCE [LARGE SCALE GENOMIC DNA]</scope>
    <source>
        <strain evidence="5">MT/VB/25A 57/8</strain>
    </source>
</reference>
<dbReference type="InterPro" id="IPR002035">
    <property type="entry name" value="VWF_A"/>
</dbReference>
<organism evidence="5 6">
    <name type="scientific">Hevea brasiliensis</name>
    <name type="common">Para rubber tree</name>
    <name type="synonym">Siphonia brasiliensis</name>
    <dbReference type="NCBI Taxonomy" id="3981"/>
    <lineage>
        <taxon>Eukaryota</taxon>
        <taxon>Viridiplantae</taxon>
        <taxon>Streptophyta</taxon>
        <taxon>Embryophyta</taxon>
        <taxon>Tracheophyta</taxon>
        <taxon>Spermatophyta</taxon>
        <taxon>Magnoliopsida</taxon>
        <taxon>eudicotyledons</taxon>
        <taxon>Gunneridae</taxon>
        <taxon>Pentapetalae</taxon>
        <taxon>rosids</taxon>
        <taxon>fabids</taxon>
        <taxon>Malpighiales</taxon>
        <taxon>Euphorbiaceae</taxon>
        <taxon>Crotonoideae</taxon>
        <taxon>Micrandreae</taxon>
        <taxon>Hevea</taxon>
    </lineage>
</organism>
<dbReference type="Gene3D" id="3.30.40.10">
    <property type="entry name" value="Zinc/RING finger domain, C3HC4 (zinc finger)"/>
    <property type="match status" value="1"/>
</dbReference>
<dbReference type="Proteomes" id="UP001174677">
    <property type="component" value="Unassembled WGS sequence"/>
</dbReference>
<dbReference type="SUPFAM" id="SSF53300">
    <property type="entry name" value="vWA-like"/>
    <property type="match status" value="1"/>
</dbReference>
<feature type="domain" description="RING-type" evidence="3">
    <location>
        <begin position="138"/>
        <end position="183"/>
    </location>
</feature>
<feature type="domain" description="VWFA" evidence="4">
    <location>
        <begin position="320"/>
        <end position="508"/>
    </location>
</feature>
<keyword evidence="6" id="KW-1185">Reference proteome</keyword>
<evidence type="ECO:0000256" key="1">
    <source>
        <dbReference type="PROSITE-ProRule" id="PRU00175"/>
    </source>
</evidence>
<dbReference type="SMART" id="SM00327">
    <property type="entry name" value="VWA"/>
    <property type="match status" value="1"/>
</dbReference>
<sequence length="716" mass="79346">MVTGWRRAFCTSFHREREATVFTEKQQHHHHCDNNSTTPSTSSNHSPRISSKFGFFSDSSAPRLQSQPVSNPSLRCRTTTAKTPTSSVPNSPKLQCKTKTPKKCISPRLFHFSDASSPKSPSSFSLLKASLRLSKSKCGICFQSVKSGKGTAVFTAECTHVFHFPCVAAHVKRQDLLICPVCSATWKEQPLLSIHHKPEIKKLDEKLKDLSKTKNLRIYNDDEPLTSPSPGSVFNPIPELEENDAEGDDHNAAQEFQGFFVNPAPVRVSNHVMLNAKNVEVCLLPDSALLNVGRSYQTHVVLLKVRAPPSLAARRRPPIDLVTVLDVSERICGVKSQMMKHVMRLLISSLNSTDRLSIVAFSATSKRLLPLTRMTAEGRRSARRIIDPLGSTGQGMSANDALKKAAKVIEDRRVKNPFSSIIIISNGHDDQSYTNSIAQKRPSLMVSSMRFSHLEILVHSIGLGDFSACKNAPSEDALAKCVDNLLSIAVQDLKLHLGFVSGSAPAEIAAVYSLTGRPSVFGPGSVRLGDLHAEEERELLIELKVPASSTEGHHLLSVRSSFRDPSSQEPVLSKEKALIIPRAQAVRSSEPHIQRLRDLHITIRAVAESRRLMDHNDLSGAYHLLSSAQALLMQSSDCSAIEHLRRLEAELGELHRRRQQVVWSQRQKESQQAEEKVELLTPTSAWRAAENLAKVAIMRKHMNRVSDLHGFENARF</sequence>
<evidence type="ECO:0008006" key="7">
    <source>
        <dbReference type="Google" id="ProtNLM"/>
    </source>
</evidence>
<proteinExistence type="predicted"/>
<accession>A0ABQ9K9V2</accession>
<keyword evidence="1" id="KW-0863">Zinc-finger</keyword>
<comment type="caution">
    <text evidence="5">The sequence shown here is derived from an EMBL/GenBank/DDBJ whole genome shotgun (WGS) entry which is preliminary data.</text>
</comment>
<dbReference type="SUPFAM" id="SSF57850">
    <property type="entry name" value="RING/U-box"/>
    <property type="match status" value="1"/>
</dbReference>
<keyword evidence="1" id="KW-0479">Metal-binding</keyword>
<dbReference type="Pfam" id="PF17123">
    <property type="entry name" value="zf-RING_11"/>
    <property type="match status" value="1"/>
</dbReference>
<dbReference type="InterPro" id="IPR057427">
    <property type="entry name" value="WAV3_C"/>
</dbReference>
<name>A0ABQ9K9V2_HEVBR</name>
<dbReference type="Pfam" id="PF25243">
    <property type="entry name" value="WAV3_C"/>
    <property type="match status" value="1"/>
</dbReference>
<evidence type="ECO:0000259" key="3">
    <source>
        <dbReference type="PROSITE" id="PS50089"/>
    </source>
</evidence>
<feature type="compositionally biased region" description="Low complexity" evidence="2">
    <location>
        <begin position="34"/>
        <end position="47"/>
    </location>
</feature>
<evidence type="ECO:0000256" key="2">
    <source>
        <dbReference type="SAM" id="MobiDB-lite"/>
    </source>
</evidence>
<feature type="region of interest" description="Disordered" evidence="2">
    <location>
        <begin position="22"/>
        <end position="95"/>
    </location>
</feature>
<dbReference type="EMBL" id="JARPOI010000303">
    <property type="protein sequence ID" value="KAJ9128998.1"/>
    <property type="molecule type" value="Genomic_DNA"/>
</dbReference>
<evidence type="ECO:0000259" key="4">
    <source>
        <dbReference type="PROSITE" id="PS50234"/>
    </source>
</evidence>
<dbReference type="Gene3D" id="3.40.50.410">
    <property type="entry name" value="von Willebrand factor, type A domain"/>
    <property type="match status" value="1"/>
</dbReference>
<dbReference type="InterPro" id="IPR051266">
    <property type="entry name" value="CLCR"/>
</dbReference>
<keyword evidence="1" id="KW-0862">Zinc</keyword>
<dbReference type="PROSITE" id="PS50089">
    <property type="entry name" value="ZF_RING_2"/>
    <property type="match status" value="1"/>
</dbReference>
<dbReference type="PROSITE" id="PS50234">
    <property type="entry name" value="VWFA"/>
    <property type="match status" value="1"/>
</dbReference>
<dbReference type="PANTHER" id="PTHR10579">
    <property type="entry name" value="CALCIUM-ACTIVATED CHLORIDE CHANNEL REGULATOR"/>
    <property type="match status" value="1"/>
</dbReference>
<dbReference type="Pfam" id="PF13519">
    <property type="entry name" value="VWA_2"/>
    <property type="match status" value="1"/>
</dbReference>
<dbReference type="InterPro" id="IPR013083">
    <property type="entry name" value="Znf_RING/FYVE/PHD"/>
</dbReference>
<feature type="compositionally biased region" description="Polar residues" evidence="2">
    <location>
        <begin position="57"/>
        <end position="93"/>
    </location>
</feature>
<dbReference type="PANTHER" id="PTHR10579:SF59">
    <property type="entry name" value="E3 UBIQUITIN-PROTEIN LIGASE EDA40-RELATED"/>
    <property type="match status" value="1"/>
</dbReference>
<evidence type="ECO:0000313" key="6">
    <source>
        <dbReference type="Proteomes" id="UP001174677"/>
    </source>
</evidence>